<accession>R1AVD1</accession>
<dbReference type="EMBL" id="ARZA01000072">
    <property type="protein sequence ID" value="EOD01163.1"/>
    <property type="molecule type" value="Genomic_DNA"/>
</dbReference>
<organism evidence="1 2">
    <name type="scientific">Caldisalinibacter kiritimatiensis</name>
    <dbReference type="NCBI Taxonomy" id="1304284"/>
    <lineage>
        <taxon>Bacteria</taxon>
        <taxon>Bacillati</taxon>
        <taxon>Bacillota</taxon>
        <taxon>Tissierellia</taxon>
        <taxon>Tissierellales</taxon>
        <taxon>Thermohalobacteraceae</taxon>
        <taxon>Caldisalinibacter</taxon>
    </lineage>
</organism>
<dbReference type="STRING" id="1304284.L21TH_0768"/>
<name>R1AVD1_9FIRM</name>
<dbReference type="Proteomes" id="UP000013378">
    <property type="component" value="Unassembled WGS sequence"/>
</dbReference>
<evidence type="ECO:0000313" key="2">
    <source>
        <dbReference type="Proteomes" id="UP000013378"/>
    </source>
</evidence>
<keyword evidence="2" id="KW-1185">Reference proteome</keyword>
<gene>
    <name evidence="1" type="ORF">L21TH_0768</name>
</gene>
<sequence length="126" mass="14917">MILKKDSNNKYATIKEANVFTKLKDVYIKENQKINVQGIVRCVMEKPNYLFASICDGTKAMSDDEHVHIALRLDNKNLKDRYYSVLKHMNLGQKIIGKNLKCERMWKYPKSYILIIEEDSDLEFYY</sequence>
<proteinExistence type="predicted"/>
<comment type="caution">
    <text evidence="1">The sequence shown here is derived from an EMBL/GenBank/DDBJ whole genome shotgun (WGS) entry which is preliminary data.</text>
</comment>
<dbReference type="AlphaFoldDB" id="R1AVD1"/>
<evidence type="ECO:0000313" key="1">
    <source>
        <dbReference type="EMBL" id="EOD01163.1"/>
    </source>
</evidence>
<reference evidence="1 2" key="1">
    <citation type="journal article" date="2015" name="Geomicrobiol. J.">
        <title>Caldisalinibacter kiritimatiensis gen. nov., sp. nov., a moderately thermohalophilic thiosulfate-reducing bacterium from a hypersaline microbial mat.</title>
        <authorList>
            <person name="Ben Hania W."/>
            <person name="Joseph M."/>
            <person name="Fiebig A."/>
            <person name="Bunk B."/>
            <person name="Klenk H.-P."/>
            <person name="Fardeau M.-L."/>
            <person name="Spring S."/>
        </authorList>
    </citation>
    <scope>NUCLEOTIDE SEQUENCE [LARGE SCALE GENOMIC DNA]</scope>
    <source>
        <strain evidence="1 2">L21-TH-D2</strain>
    </source>
</reference>
<protein>
    <submittedName>
        <fullName evidence="1">Uncharacterized protein</fullName>
    </submittedName>
</protein>